<dbReference type="InterPro" id="IPR025668">
    <property type="entry name" value="Tnp_DDE_dom"/>
</dbReference>
<feature type="compositionally biased region" description="Basic and acidic residues" evidence="1">
    <location>
        <begin position="192"/>
        <end position="204"/>
    </location>
</feature>
<proteinExistence type="predicted"/>
<feature type="region of interest" description="Disordered" evidence="1">
    <location>
        <begin position="182"/>
        <end position="212"/>
    </location>
</feature>
<name>A0ABW0QYR4_9BACL</name>
<keyword evidence="5" id="KW-1185">Reference proteome</keyword>
<sequence length="452" mass="53307">MLRSNRDKQQNYELVSIEDLVPADHMLRKIDKYIDFSFIDEKVRPLYCEDNGRPAIDPVVLFKMIFLGYFYAIRSERQLEREVQTNLAYRWFLGLGLSDRVPDHTTISWNRRTRFKDTNVFQDVFDEIVLQAISHRMVGGRVLISDSTHVKASANKHKYTKEQVQQNTKSYLDDLNAAVEADRKAHGKKPLKPREEVNEDKEVKVSTTDPDSGYMIREGKPEGFFYLDHRTVDVKYNLITDVFVTAGNVHDSRPYLERLDRQRERFDFKVEAVALDSGYLTAPICRGLDTRKIFGVIAYRRFHPTKGLIHKHEFKYDSERNVYICPQQQELRYSTTDRDGYRHYVSDPKQCATCPMLERCTRSRNKRKVVTRHVWEECKERVRLNRLSKSGKKLYRKRKETIERSFADAKELHGFRYCRLRGLRNATEQALMTATVQNMKKIALQLERRELG</sequence>
<evidence type="ECO:0000256" key="1">
    <source>
        <dbReference type="SAM" id="MobiDB-lite"/>
    </source>
</evidence>
<dbReference type="Pfam" id="PF13751">
    <property type="entry name" value="DDE_Tnp_1_6"/>
    <property type="match status" value="1"/>
</dbReference>
<feature type="domain" description="Transposase DDE" evidence="3">
    <location>
        <begin position="324"/>
        <end position="442"/>
    </location>
</feature>
<dbReference type="Proteomes" id="UP001596108">
    <property type="component" value="Unassembled WGS sequence"/>
</dbReference>
<dbReference type="EMBL" id="JBHSNC010000027">
    <property type="protein sequence ID" value="MFC5529676.1"/>
    <property type="molecule type" value="Genomic_DNA"/>
</dbReference>
<evidence type="ECO:0000313" key="5">
    <source>
        <dbReference type="Proteomes" id="UP001596108"/>
    </source>
</evidence>
<evidence type="ECO:0000259" key="2">
    <source>
        <dbReference type="Pfam" id="PF05598"/>
    </source>
</evidence>
<dbReference type="PANTHER" id="PTHR33408">
    <property type="entry name" value="TRANSPOSASE"/>
    <property type="match status" value="1"/>
</dbReference>
<evidence type="ECO:0000313" key="4">
    <source>
        <dbReference type="EMBL" id="MFC5529676.1"/>
    </source>
</evidence>
<accession>A0ABW0QYR4</accession>
<dbReference type="RefSeq" id="WP_378111573.1">
    <property type="nucleotide sequence ID" value="NZ_JBHSNC010000027.1"/>
</dbReference>
<reference evidence="5" key="1">
    <citation type="journal article" date="2019" name="Int. J. Syst. Evol. Microbiol.">
        <title>The Global Catalogue of Microorganisms (GCM) 10K type strain sequencing project: providing services to taxonomists for standard genome sequencing and annotation.</title>
        <authorList>
            <consortium name="The Broad Institute Genomics Platform"/>
            <consortium name="The Broad Institute Genome Sequencing Center for Infectious Disease"/>
            <person name="Wu L."/>
            <person name="Ma J."/>
        </authorList>
    </citation>
    <scope>NUCLEOTIDE SEQUENCE [LARGE SCALE GENOMIC DNA]</scope>
    <source>
        <strain evidence="5">CGMCC 1.18578</strain>
    </source>
</reference>
<dbReference type="Pfam" id="PF05598">
    <property type="entry name" value="DUF772"/>
    <property type="match status" value="1"/>
</dbReference>
<feature type="domain" description="Transposase InsH N-terminal" evidence="2">
    <location>
        <begin position="16"/>
        <end position="112"/>
    </location>
</feature>
<protein>
    <submittedName>
        <fullName evidence="4">IS1182 family transposase</fullName>
    </submittedName>
</protein>
<organism evidence="4 5">
    <name type="scientific">Cohnella yongneupensis</name>
    <dbReference type="NCBI Taxonomy" id="425006"/>
    <lineage>
        <taxon>Bacteria</taxon>
        <taxon>Bacillati</taxon>
        <taxon>Bacillota</taxon>
        <taxon>Bacilli</taxon>
        <taxon>Bacillales</taxon>
        <taxon>Paenibacillaceae</taxon>
        <taxon>Cohnella</taxon>
    </lineage>
</organism>
<gene>
    <name evidence="4" type="ORF">ACFPQ4_09465</name>
</gene>
<dbReference type="InterPro" id="IPR047629">
    <property type="entry name" value="IS1182_transpos"/>
</dbReference>
<comment type="caution">
    <text evidence="4">The sequence shown here is derived from an EMBL/GenBank/DDBJ whole genome shotgun (WGS) entry which is preliminary data.</text>
</comment>
<evidence type="ECO:0000259" key="3">
    <source>
        <dbReference type="Pfam" id="PF13751"/>
    </source>
</evidence>
<dbReference type="NCBIfam" id="NF033551">
    <property type="entry name" value="transpos_IS1182"/>
    <property type="match status" value="1"/>
</dbReference>
<dbReference type="InterPro" id="IPR008490">
    <property type="entry name" value="Transposase_InsH_N"/>
</dbReference>